<evidence type="ECO:0000313" key="2">
    <source>
        <dbReference type="EMBL" id="MFG6078470.1"/>
    </source>
</evidence>
<dbReference type="RefSeq" id="WP_394150117.1">
    <property type="nucleotide sequence ID" value="NZ_JBGCUC010000021.1"/>
</dbReference>
<accession>A0ABW7CQH8</accession>
<keyword evidence="3" id="KW-1185">Reference proteome</keyword>
<organism evidence="2 3">
    <name type="scientific">Erwinia plantamica</name>
    <dbReference type="NCBI Taxonomy" id="3237104"/>
    <lineage>
        <taxon>Bacteria</taxon>
        <taxon>Pseudomonadati</taxon>
        <taxon>Pseudomonadota</taxon>
        <taxon>Gammaproteobacteria</taxon>
        <taxon>Enterobacterales</taxon>
        <taxon>Erwiniaceae</taxon>
        <taxon>Erwinia</taxon>
    </lineage>
</organism>
<keyword evidence="1" id="KW-1133">Transmembrane helix</keyword>
<evidence type="ECO:0000313" key="3">
    <source>
        <dbReference type="Proteomes" id="UP001605250"/>
    </source>
</evidence>
<gene>
    <name evidence="2" type="ORF">AB3U87_19140</name>
</gene>
<keyword evidence="1" id="KW-0812">Transmembrane</keyword>
<keyword evidence="1" id="KW-0472">Membrane</keyword>
<reference evidence="2 3" key="1">
    <citation type="submission" date="2024-07" db="EMBL/GenBank/DDBJ databases">
        <title>Novel bacterial strain Erwinia sp. OPT-41 promoting growth of various crops.</title>
        <authorList>
            <person name="Egorshina A."/>
            <person name="Lukyantsev M.A."/>
            <person name="Golubev S.N."/>
            <person name="Muratova A.Y."/>
            <person name="Bulygina E.A."/>
        </authorList>
    </citation>
    <scope>NUCLEOTIDE SEQUENCE [LARGE SCALE GENOMIC DNA]</scope>
    <source>
        <strain evidence="2 3">OPT-41</strain>
    </source>
</reference>
<proteinExistence type="predicted"/>
<dbReference type="Proteomes" id="UP001605250">
    <property type="component" value="Unassembled WGS sequence"/>
</dbReference>
<comment type="caution">
    <text evidence="2">The sequence shown here is derived from an EMBL/GenBank/DDBJ whole genome shotgun (WGS) entry which is preliminary data.</text>
</comment>
<sequence>MSTFPAAEAESNQSGNTRPALREQRLQELLESCQSHILQQLIGPFGLNSTMFTDSDGGNVTTTHNFEKGVVATDSDKARYEAWSETNSGGYNRKPYDKELSGKRKDMFMKDEPVISAYTGNELKRDGTTHLDHVVSANRIETDSRNNLFMTQAQRVAMANDPKNLVAAESNINQSMQEMEKNEWADKVRKNNKGQGLSNTEYFGIDREKLAQTASTAEAHVKKDVLIAQVKKQGAELAKTGAQQAIRSALRQALGIALHTLVNHTFIELKRLFNDPDKSNLIDRLTAALKRVVNQVLSKLRAMWDAAVNGLLQGFISNLLTFLINNFITTAAKVVSVIREGMAGLWKAVKMLINPPPGQTGIETARAVTKILAGVVTTSLGLMFEEAIKGFLSGIPLLLPMVGILSPAITAILTGIVSSLVVYGLDRFFDWLSQTGTERLKAMEVGLDAGKENMGKMAQWLELQFQNSASYRMIGADYQLIESHLKSARNSQSDAAASQRTRIQANQQFNQQLNANIDSLGAAEADVMLLLENYLAKDPL</sequence>
<name>A0ABW7CQH8_9GAMM</name>
<protein>
    <submittedName>
        <fullName evidence="2">Uncharacterized protein</fullName>
    </submittedName>
</protein>
<evidence type="ECO:0000256" key="1">
    <source>
        <dbReference type="SAM" id="Phobius"/>
    </source>
</evidence>
<feature type="transmembrane region" description="Helical" evidence="1">
    <location>
        <begin position="397"/>
        <end position="425"/>
    </location>
</feature>
<dbReference type="EMBL" id="JBGCUC010000021">
    <property type="protein sequence ID" value="MFG6078470.1"/>
    <property type="molecule type" value="Genomic_DNA"/>
</dbReference>